<comment type="caution">
    <text evidence="1">The sequence shown here is derived from an EMBL/GenBank/DDBJ whole genome shotgun (WGS) entry which is preliminary data.</text>
</comment>
<dbReference type="AlphaFoldDB" id="A0AAV4PC51"/>
<reference evidence="1 2" key="1">
    <citation type="submission" date="2021-06" db="EMBL/GenBank/DDBJ databases">
        <title>Caerostris darwini draft genome.</title>
        <authorList>
            <person name="Kono N."/>
            <person name="Arakawa K."/>
        </authorList>
    </citation>
    <scope>NUCLEOTIDE SEQUENCE [LARGE SCALE GENOMIC DNA]</scope>
</reference>
<sequence>MDSLCQKDGLLQYQWNGLTLAKIAMFLHDCGKPFVLCIFEKNKNINKLFIGHAQVGARLVMIHLENELPQDEIHNLALIIDSHFCVKRFDRSDLKILEIGNGHRNAVTSPLDCKRLFKKTWYESMDQHSTIACFADQYDIFGSRAQFGYKDINWDVIYEFPDSDIVRISNFCHCKEVTYGPTRYCSGEFALVHNKSVTLLRSGLPTLATTPSNVKAFDHITMTPQIRRKSNQYFVCSRPFQFHSSKICLKTNLFTHTHMQTLNYEIINKEDLKELTVCYPQNVCKFIGCTTFSDGTLSFALEIPNDKYAVEQQAFTTWKACQEYMSEQHNRLFNEGISVDLEGFVLYYWTSERQLLDVVKFKFEEYRTMKNPDKNFKEYKKILSNPIVGKRFQKSRNFTKAIYLQEEGQLL</sequence>
<dbReference type="EMBL" id="BPLQ01002572">
    <property type="protein sequence ID" value="GIX94043.1"/>
    <property type="molecule type" value="Genomic_DNA"/>
</dbReference>
<gene>
    <name evidence="1" type="primary">AVEN_78403_1</name>
    <name evidence="1" type="ORF">CDAR_462111</name>
</gene>
<dbReference type="SUPFAM" id="SSF109604">
    <property type="entry name" value="HD-domain/PDEase-like"/>
    <property type="match status" value="1"/>
</dbReference>
<proteinExistence type="predicted"/>
<evidence type="ECO:0000313" key="1">
    <source>
        <dbReference type="EMBL" id="GIX94043.1"/>
    </source>
</evidence>
<keyword evidence="2" id="KW-1185">Reference proteome</keyword>
<dbReference type="CDD" id="cd00077">
    <property type="entry name" value="HDc"/>
    <property type="match status" value="1"/>
</dbReference>
<name>A0AAV4PC51_9ARAC</name>
<dbReference type="Proteomes" id="UP001054837">
    <property type="component" value="Unassembled WGS sequence"/>
</dbReference>
<evidence type="ECO:0000313" key="2">
    <source>
        <dbReference type="Proteomes" id="UP001054837"/>
    </source>
</evidence>
<accession>A0AAV4PC51</accession>
<protein>
    <submittedName>
        <fullName evidence="1">Uncharacterized protein</fullName>
    </submittedName>
</protein>
<organism evidence="1 2">
    <name type="scientific">Caerostris darwini</name>
    <dbReference type="NCBI Taxonomy" id="1538125"/>
    <lineage>
        <taxon>Eukaryota</taxon>
        <taxon>Metazoa</taxon>
        <taxon>Ecdysozoa</taxon>
        <taxon>Arthropoda</taxon>
        <taxon>Chelicerata</taxon>
        <taxon>Arachnida</taxon>
        <taxon>Araneae</taxon>
        <taxon>Araneomorphae</taxon>
        <taxon>Entelegynae</taxon>
        <taxon>Araneoidea</taxon>
        <taxon>Araneidae</taxon>
        <taxon>Caerostris</taxon>
    </lineage>
</organism>
<dbReference type="InterPro" id="IPR003607">
    <property type="entry name" value="HD/PDEase_dom"/>
</dbReference>